<keyword evidence="3" id="KW-1185">Reference proteome</keyword>
<evidence type="ECO:0000256" key="1">
    <source>
        <dbReference type="SAM" id="Phobius"/>
    </source>
</evidence>
<keyword evidence="1" id="KW-0472">Membrane</keyword>
<keyword evidence="1" id="KW-1133">Transmembrane helix</keyword>
<feature type="transmembrane region" description="Helical" evidence="1">
    <location>
        <begin position="97"/>
        <end position="115"/>
    </location>
</feature>
<reference evidence="2 3" key="1">
    <citation type="submission" date="2021-02" db="EMBL/GenBank/DDBJ databases">
        <title>A novel species of genus Amphritea isolated from a fishpond in China.</title>
        <authorList>
            <person name="Lu H."/>
        </authorList>
    </citation>
    <scope>NUCLEOTIDE SEQUENCE [LARGE SCALE GENOMIC DNA]</scope>
    <source>
        <strain evidence="2 3">RP18W</strain>
    </source>
</reference>
<protein>
    <recommendedName>
        <fullName evidence="4">Disulfide bond formation protein B</fullName>
    </recommendedName>
</protein>
<keyword evidence="1" id="KW-0812">Transmembrane</keyword>
<organism evidence="2 3">
    <name type="scientific">Amphritea pacifica</name>
    <dbReference type="NCBI Taxonomy" id="2811233"/>
    <lineage>
        <taxon>Bacteria</taxon>
        <taxon>Pseudomonadati</taxon>
        <taxon>Pseudomonadota</taxon>
        <taxon>Gammaproteobacteria</taxon>
        <taxon>Oceanospirillales</taxon>
        <taxon>Oceanospirillaceae</taxon>
        <taxon>Amphritea</taxon>
    </lineage>
</organism>
<dbReference type="EMBL" id="JAFFZP010000042">
    <property type="protein sequence ID" value="MBN0989488.1"/>
    <property type="molecule type" value="Genomic_DNA"/>
</dbReference>
<feature type="transmembrane region" description="Helical" evidence="1">
    <location>
        <begin position="42"/>
        <end position="63"/>
    </location>
</feature>
<evidence type="ECO:0008006" key="4">
    <source>
        <dbReference type="Google" id="ProtNLM"/>
    </source>
</evidence>
<dbReference type="Proteomes" id="UP000760472">
    <property type="component" value="Unassembled WGS sequence"/>
</dbReference>
<evidence type="ECO:0000313" key="2">
    <source>
        <dbReference type="EMBL" id="MBN0989488.1"/>
    </source>
</evidence>
<proteinExistence type="predicted"/>
<dbReference type="RefSeq" id="WP_205214333.1">
    <property type="nucleotide sequence ID" value="NZ_JAFFZP010000042.1"/>
</dbReference>
<feature type="transmembrane region" description="Helical" evidence="1">
    <location>
        <begin position="12"/>
        <end position="30"/>
    </location>
</feature>
<comment type="caution">
    <text evidence="2">The sequence shown here is derived from an EMBL/GenBank/DDBJ whole genome shotgun (WGS) entry which is preliminary data.</text>
</comment>
<evidence type="ECO:0000313" key="3">
    <source>
        <dbReference type="Proteomes" id="UP000760472"/>
    </source>
</evidence>
<sequence length="130" mass="14788">MLMELATTKPMSTFLYAWPLLIGIGCFLFSSHWRVKSFSLGILKGFVCLLVAVVLSWLCNLYLEQWVVPYSTSTECIEASPSCSQWILRFGEWLDDWSFIILEILAVIGAVFIAMRQVTAFNKAHKQGRS</sequence>
<gene>
    <name evidence="2" type="ORF">JW498_19145</name>
</gene>
<name>A0ABS2WD24_9GAMM</name>
<accession>A0ABS2WD24</accession>